<name>A0A1U9NJZ8_9BACT</name>
<dbReference type="PANTHER" id="PTHR47635">
    <property type="entry name" value="CUB DOMAIN-CONTAINING PROTEIN"/>
    <property type="match status" value="1"/>
</dbReference>
<dbReference type="InterPro" id="IPR013320">
    <property type="entry name" value="ConA-like_dom_sf"/>
</dbReference>
<dbReference type="AlphaFoldDB" id="A0A1U9NJZ8"/>
<dbReference type="EMBL" id="CP019791">
    <property type="protein sequence ID" value="AQT68068.1"/>
    <property type="molecule type" value="Genomic_DNA"/>
</dbReference>
<dbReference type="Proteomes" id="UP000189674">
    <property type="component" value="Chromosome"/>
</dbReference>
<keyword evidence="7" id="KW-1185">Reference proteome</keyword>
<gene>
    <name evidence="6" type="ORF">STSP2_01223</name>
</gene>
<evidence type="ECO:0000256" key="2">
    <source>
        <dbReference type="ARBA" id="ARBA00023157"/>
    </source>
</evidence>
<reference evidence="7" key="1">
    <citation type="submission" date="2017-02" db="EMBL/GenBank/DDBJ databases">
        <title>Comparative genomics and description of representatives of a novel lineage of planctomycetes thriving in anoxic sediments.</title>
        <authorList>
            <person name="Spring S."/>
            <person name="Bunk B."/>
            <person name="Sproer C."/>
        </authorList>
    </citation>
    <scope>NUCLEOTIDE SEQUENCE [LARGE SCALE GENOMIC DNA]</scope>
    <source>
        <strain evidence="7">ST-NAGAB-D1</strain>
    </source>
</reference>
<dbReference type="PANTHER" id="PTHR47635:SF2">
    <property type="entry name" value="LAMG-LIKE JELLYROLL FOLD DOMAIN-CONTAINING PROTEIN"/>
    <property type="match status" value="1"/>
</dbReference>
<evidence type="ECO:0008006" key="8">
    <source>
        <dbReference type="Google" id="ProtNLM"/>
    </source>
</evidence>
<evidence type="ECO:0000259" key="4">
    <source>
        <dbReference type="SMART" id="SM00282"/>
    </source>
</evidence>
<evidence type="ECO:0000259" key="5">
    <source>
        <dbReference type="SMART" id="SM00560"/>
    </source>
</evidence>
<keyword evidence="2" id="KW-1015">Disulfide bond</keyword>
<organism evidence="6 7">
    <name type="scientific">Anaerohalosphaera lusitana</name>
    <dbReference type="NCBI Taxonomy" id="1936003"/>
    <lineage>
        <taxon>Bacteria</taxon>
        <taxon>Pseudomonadati</taxon>
        <taxon>Planctomycetota</taxon>
        <taxon>Phycisphaerae</taxon>
        <taxon>Sedimentisphaerales</taxon>
        <taxon>Anaerohalosphaeraceae</taxon>
        <taxon>Anaerohalosphaera</taxon>
    </lineage>
</organism>
<dbReference type="SUPFAM" id="SSF51445">
    <property type="entry name" value="(Trans)glycosidases"/>
    <property type="match status" value="1"/>
</dbReference>
<evidence type="ECO:0000256" key="3">
    <source>
        <dbReference type="SAM" id="SignalP"/>
    </source>
</evidence>
<dbReference type="Gene3D" id="2.60.120.200">
    <property type="match status" value="2"/>
</dbReference>
<keyword evidence="1 3" id="KW-0732">Signal</keyword>
<dbReference type="KEGG" id="alus:STSP2_01223"/>
<proteinExistence type="predicted"/>
<feature type="domain" description="Laminin G" evidence="4">
    <location>
        <begin position="799"/>
        <end position="926"/>
    </location>
</feature>
<evidence type="ECO:0000313" key="7">
    <source>
        <dbReference type="Proteomes" id="UP000189674"/>
    </source>
</evidence>
<dbReference type="SMART" id="SM00282">
    <property type="entry name" value="LamG"/>
    <property type="match status" value="1"/>
</dbReference>
<feature type="domain" description="LamG-like jellyroll fold" evidence="5">
    <location>
        <begin position="799"/>
        <end position="931"/>
    </location>
</feature>
<protein>
    <recommendedName>
        <fullName evidence="8">Laminin G domain protein</fullName>
    </recommendedName>
</protein>
<feature type="signal peptide" evidence="3">
    <location>
        <begin position="1"/>
        <end position="24"/>
    </location>
</feature>
<evidence type="ECO:0000313" key="6">
    <source>
        <dbReference type="EMBL" id="AQT68068.1"/>
    </source>
</evidence>
<dbReference type="Pfam" id="PF19773">
    <property type="entry name" value="DUF6259"/>
    <property type="match status" value="1"/>
</dbReference>
<dbReference type="OrthoDB" id="2806980at2"/>
<dbReference type="InterPro" id="IPR006558">
    <property type="entry name" value="LamG-like"/>
</dbReference>
<dbReference type="STRING" id="1936003.STSP2_01223"/>
<feature type="domain" description="LamG-like jellyroll fold" evidence="5">
    <location>
        <begin position="1099"/>
        <end position="1220"/>
    </location>
</feature>
<dbReference type="SMART" id="SM00560">
    <property type="entry name" value="LamGL"/>
    <property type="match status" value="2"/>
</dbReference>
<evidence type="ECO:0000256" key="1">
    <source>
        <dbReference type="ARBA" id="ARBA00022729"/>
    </source>
</evidence>
<dbReference type="SUPFAM" id="SSF49899">
    <property type="entry name" value="Concanavalin A-like lectins/glucanases"/>
    <property type="match status" value="2"/>
</dbReference>
<dbReference type="InterPro" id="IPR046226">
    <property type="entry name" value="DUF6259"/>
</dbReference>
<dbReference type="InterPro" id="IPR001791">
    <property type="entry name" value="Laminin_G"/>
</dbReference>
<dbReference type="CDD" id="cd00110">
    <property type="entry name" value="LamG"/>
    <property type="match status" value="1"/>
</dbReference>
<dbReference type="InterPro" id="IPR017853">
    <property type="entry name" value="GH"/>
</dbReference>
<sequence length="1279" mass="141101" precursor="true">MFTCKLFVKTFVLVLVFVSFGAYASAAQTTLQGTDGQFIVTFDSSDNSCRLLSIKNAASQREYIVPQNRLWSLTLKHTSGETVTIDSAECDARIGISESRTKGEILWELGQTLEREMSEQLLEDGDAVGREDMEVICRAEVDQEGCYLDLEVDNTSQNWSLHDVVFPYVNLGQLGESLDDDYILTPETSGRVTPKPLLSGLQLRHWGKTVDYLPYPSAGAPFQAFAYWDKTGGIYLSPEDPHGSTKFLGASSAAGGDSVEIKVKWAVPDATIPGNDFKQPGGFRMQFFEGDWFDAAQIYKEWVFSDTVWNPDLEARSSWLDNNHLWLNARGTPDEIVDPIKEFADFMDMPLAVHWYMWHQILWDQKYPDYFPAEPGFAAAIDELQARNIKIVPYINGRVWDTGLNDFESEALPAAAKTVDQNFVSATFGTPSLFAVMCPTTPTWQNKMNEIILRLAGPEFGVDGVYLDMLAAAPPAQCFDPSHSHPLGGGSWWIEEGYRPMLQMIREELSSRNLENTILATESLSEPYVGLMGGYLTWDLTYQNMVPFFHAVYGGSAHMFGRRYGGTDQTAHRIKIAQALVFGEQLGWCFPNFIEQDAATYMKKAAHIRQELSFFVGRGQMLRPPEITGDIPLLTADWSWLNQDWPITASAIQRGAWSNEQGDAAFIFANASDREIDFLWHCDLAEYGLDKGGVSVSKLGSDRIVEFSGDKFSENIRISPREIRVYISRKADAIHAYWPLDETTGTTAQDVAYNANGTLNGGLDFANDSVTGKYDSALNFDGVDDYIALGTDPALSGTFGFSISAWIKTTASGVIIQQRDGSVGGYNGQYIVRVNSDGTAGFVVYNDGYQLNFASTQKVNDGNWHHIVAVRQGNDGYIYVDAGAPATDSGPVKSLNANLAVSIGVDIRDSVGYFDGVIDDVKIYNYPITAQRITDIYTGDIRSDLLSPKDGSAGVTKRILEWLHVPNADSYDVYLGTSYTAVANATPGSAEYQGNTNSTIYDASFILDGSTEYFWRIDPVNAGGALSGNVWDFTTDSTVEPYREVCHWTFDGTLADATGNGYDGTASKSPVYVAGVSGQALNADEITVEHVLAQQETWQEFTVTVWAKSDTHTQMPYAAVFNNNSDGNDFQIDCGEDTYRYYAYGLVDMAAISMNDWTMLTAACDADSVKLYTNGELVAQSSNRGVDFGRFAVGVNRGGTNFFDGAIDDLRIFNYARSAEEIATDYYAITGEAICLERPSMDIAGPNGKPDCKVDLHDFASFAAEWMDCGLSPQEVYAL</sequence>
<dbReference type="Pfam" id="PF13385">
    <property type="entry name" value="Laminin_G_3"/>
    <property type="match status" value="2"/>
</dbReference>
<accession>A0A1U9NJZ8</accession>
<feature type="chain" id="PRO_5012866386" description="Laminin G domain protein" evidence="3">
    <location>
        <begin position="25"/>
        <end position="1279"/>
    </location>
</feature>